<evidence type="ECO:0000313" key="3">
    <source>
        <dbReference type="Proteomes" id="UP000307956"/>
    </source>
</evidence>
<sequence>MLKWIQVLWPSFMVAAVAEAVFFTVVAPQELYWRGEPVHLSAIATYSIGFFGFWLACAASSLATIFLQRSAGEINRIHQASPRS</sequence>
<dbReference type="OrthoDB" id="6197657at2"/>
<evidence type="ECO:0008006" key="4">
    <source>
        <dbReference type="Google" id="ProtNLM"/>
    </source>
</evidence>
<dbReference type="Proteomes" id="UP000307956">
    <property type="component" value="Unassembled WGS sequence"/>
</dbReference>
<dbReference type="RefSeq" id="WP_136383574.1">
    <property type="nucleotide sequence ID" value="NZ_SSOD01000002.1"/>
</dbReference>
<reference evidence="2 3" key="1">
    <citation type="submission" date="2019-04" db="EMBL/GenBank/DDBJ databases">
        <title>Azoarcus rhizosphaerae sp. nov. isolated from rhizosphere of Ficus religiosa.</title>
        <authorList>
            <person name="Lin S.-Y."/>
            <person name="Hameed A."/>
            <person name="Hsu Y.-H."/>
            <person name="Young C.-C."/>
        </authorList>
    </citation>
    <scope>NUCLEOTIDE SEQUENCE [LARGE SCALE GENOMIC DNA]</scope>
    <source>
        <strain evidence="2 3">CC-YHH848</strain>
    </source>
</reference>
<evidence type="ECO:0000256" key="1">
    <source>
        <dbReference type="SAM" id="Phobius"/>
    </source>
</evidence>
<comment type="caution">
    <text evidence="2">The sequence shown here is derived from an EMBL/GenBank/DDBJ whole genome shotgun (WGS) entry which is preliminary data.</text>
</comment>
<protein>
    <recommendedName>
        <fullName evidence="4">Transmembrane protein</fullName>
    </recommendedName>
</protein>
<dbReference type="AlphaFoldDB" id="A0A4S4B0J2"/>
<keyword evidence="3" id="KW-1185">Reference proteome</keyword>
<keyword evidence="1" id="KW-0472">Membrane</keyword>
<proteinExistence type="predicted"/>
<organism evidence="2 3">
    <name type="scientific">Pseudothauera rhizosphaerae</name>
    <dbReference type="NCBI Taxonomy" id="2565932"/>
    <lineage>
        <taxon>Bacteria</taxon>
        <taxon>Pseudomonadati</taxon>
        <taxon>Pseudomonadota</taxon>
        <taxon>Betaproteobacteria</taxon>
        <taxon>Rhodocyclales</taxon>
        <taxon>Zoogloeaceae</taxon>
        <taxon>Pseudothauera</taxon>
    </lineage>
</organism>
<dbReference type="EMBL" id="SSOD01000002">
    <property type="protein sequence ID" value="THF64385.1"/>
    <property type="molecule type" value="Genomic_DNA"/>
</dbReference>
<keyword evidence="1" id="KW-1133">Transmembrane helix</keyword>
<keyword evidence="1" id="KW-0812">Transmembrane</keyword>
<accession>A0A4S4B0J2</accession>
<feature type="transmembrane region" description="Helical" evidence="1">
    <location>
        <begin position="46"/>
        <end position="67"/>
    </location>
</feature>
<feature type="transmembrane region" description="Helical" evidence="1">
    <location>
        <begin position="7"/>
        <end position="26"/>
    </location>
</feature>
<name>A0A4S4B0J2_9RHOO</name>
<evidence type="ECO:0000313" key="2">
    <source>
        <dbReference type="EMBL" id="THF64385.1"/>
    </source>
</evidence>
<gene>
    <name evidence="2" type="ORF">E6O51_03500</name>
</gene>